<evidence type="ECO:0000256" key="1">
    <source>
        <dbReference type="ARBA" id="ARBA00004776"/>
    </source>
</evidence>
<organism evidence="6 7">
    <name type="scientific">Paramaledivibacter caminithermalis (strain DSM 15212 / CIP 107654 / DViRD3)</name>
    <name type="common">Clostridium caminithermale</name>
    <dbReference type="NCBI Taxonomy" id="1121301"/>
    <lineage>
        <taxon>Bacteria</taxon>
        <taxon>Bacillati</taxon>
        <taxon>Bacillota</taxon>
        <taxon>Clostridia</taxon>
        <taxon>Peptostreptococcales</taxon>
        <taxon>Caminicellaceae</taxon>
        <taxon>Paramaledivibacter</taxon>
    </lineage>
</organism>
<dbReference type="InterPro" id="IPR029044">
    <property type="entry name" value="Nucleotide-diphossugar_trans"/>
</dbReference>
<protein>
    <recommendedName>
        <fullName evidence="5">Glycosyltransferase 2-like domain-containing protein</fullName>
    </recommendedName>
</protein>
<reference evidence="7" key="1">
    <citation type="submission" date="2016-11" db="EMBL/GenBank/DDBJ databases">
        <authorList>
            <person name="Varghese N."/>
            <person name="Submissions S."/>
        </authorList>
    </citation>
    <scope>NUCLEOTIDE SEQUENCE [LARGE SCALE GENOMIC DNA]</scope>
    <source>
        <strain evidence="7">DSM 15212 / CIP 107654 / DViRD3</strain>
    </source>
</reference>
<keyword evidence="7" id="KW-1185">Reference proteome</keyword>
<dbReference type="STRING" id="1121301.SAMN02745912_00684"/>
<evidence type="ECO:0000259" key="5">
    <source>
        <dbReference type="Pfam" id="PF00535"/>
    </source>
</evidence>
<dbReference type="OrthoDB" id="9771846at2"/>
<dbReference type="SUPFAM" id="SSF53448">
    <property type="entry name" value="Nucleotide-diphospho-sugar transferases"/>
    <property type="match status" value="1"/>
</dbReference>
<proteinExistence type="inferred from homology"/>
<keyword evidence="3" id="KW-0328">Glycosyltransferase</keyword>
<gene>
    <name evidence="6" type="ORF">SAMN02745912_00684</name>
</gene>
<keyword evidence="4" id="KW-0808">Transferase</keyword>
<dbReference type="PANTHER" id="PTHR43179">
    <property type="entry name" value="RHAMNOSYLTRANSFERASE WBBL"/>
    <property type="match status" value="1"/>
</dbReference>
<evidence type="ECO:0000256" key="4">
    <source>
        <dbReference type="ARBA" id="ARBA00022679"/>
    </source>
</evidence>
<feature type="domain" description="Glycosyltransferase 2-like" evidence="5">
    <location>
        <begin position="7"/>
        <end position="162"/>
    </location>
</feature>
<evidence type="ECO:0000256" key="3">
    <source>
        <dbReference type="ARBA" id="ARBA00022676"/>
    </source>
</evidence>
<dbReference type="InterPro" id="IPR001173">
    <property type="entry name" value="Glyco_trans_2-like"/>
</dbReference>
<dbReference type="AlphaFoldDB" id="A0A1M6L6D9"/>
<name>A0A1M6L6D9_PARC5</name>
<dbReference type="PANTHER" id="PTHR43179:SF12">
    <property type="entry name" value="GALACTOFURANOSYLTRANSFERASE GLFT2"/>
    <property type="match status" value="1"/>
</dbReference>
<dbReference type="GO" id="GO:0016757">
    <property type="term" value="F:glycosyltransferase activity"/>
    <property type="evidence" value="ECO:0007669"/>
    <property type="project" value="UniProtKB-KW"/>
</dbReference>
<dbReference type="Gene3D" id="3.90.550.10">
    <property type="entry name" value="Spore Coat Polysaccharide Biosynthesis Protein SpsA, Chain A"/>
    <property type="match status" value="1"/>
</dbReference>
<sequence length="296" mass="35438">MLYPLVSIVSLCWNRKDDMYESLKRIREIEYENLEVIVVDNDSTDGTIEMIEREFPEVKLIKMYKNLGIEAYNVGFKNAKGKYIVIIDDDSFPKKDAIKKMVEKFEKDESLGIVAFDVRNFYKYDDIKKTDYEEKNGVEEREYLMSFNGAGAGIRKDLFEKVGFYPEEFFLYFNEPDVAIKVLDLGYKIKYFSDIVSYHKFSPKNRVSWRAPFYYTRNAFWFIWKNYPMKLALKTTIKLVYSCFYYSLEQKTNIYLKAMFSAFKDINRIKGKRKPVRLEIAENLRIPFYLSFTFYR</sequence>
<dbReference type="Proteomes" id="UP000184465">
    <property type="component" value="Unassembled WGS sequence"/>
</dbReference>
<evidence type="ECO:0000256" key="2">
    <source>
        <dbReference type="ARBA" id="ARBA00006739"/>
    </source>
</evidence>
<dbReference type="RefSeq" id="WP_073146971.1">
    <property type="nucleotide sequence ID" value="NZ_FRAG01000005.1"/>
</dbReference>
<comment type="similarity">
    <text evidence="2">Belongs to the glycosyltransferase 2 family.</text>
</comment>
<comment type="pathway">
    <text evidence="1">Cell wall biogenesis; cell wall polysaccharide biosynthesis.</text>
</comment>
<dbReference type="EMBL" id="FRAG01000005">
    <property type="protein sequence ID" value="SHJ66818.1"/>
    <property type="molecule type" value="Genomic_DNA"/>
</dbReference>
<dbReference type="Pfam" id="PF00535">
    <property type="entry name" value="Glycos_transf_2"/>
    <property type="match status" value="1"/>
</dbReference>
<evidence type="ECO:0000313" key="6">
    <source>
        <dbReference type="EMBL" id="SHJ66818.1"/>
    </source>
</evidence>
<evidence type="ECO:0000313" key="7">
    <source>
        <dbReference type="Proteomes" id="UP000184465"/>
    </source>
</evidence>
<accession>A0A1M6L6D9</accession>